<protein>
    <submittedName>
        <fullName evidence="1">LP05425p</fullName>
    </submittedName>
</protein>
<evidence type="ECO:0000313" key="1">
    <source>
        <dbReference type="EMBL" id="ACM78492.1"/>
    </source>
</evidence>
<gene>
    <name evidence="1" type="primary">CG34335-RA</name>
</gene>
<sequence>CLTVYQGLATFLTNCGYLRHRLMQCYLRDGKIYSMFVSNVLRLRRYCTRELMKID</sequence>
<reference evidence="1" key="1">
    <citation type="submission" date="2009-02" db="EMBL/GenBank/DDBJ databases">
        <authorList>
            <person name="Carlson J."/>
            <person name="Booth B."/>
            <person name="Frise E."/>
            <person name="Park S."/>
            <person name="Wan K."/>
            <person name="Yu C."/>
            <person name="Celniker S."/>
        </authorList>
    </citation>
    <scope>NUCLEOTIDE SEQUENCE</scope>
    <source>
        <strain evidence="1">Berkeley</strain>
    </source>
</reference>
<organism evidence="1">
    <name type="scientific">Drosophila melanogaster</name>
    <name type="common">Fruit fly</name>
    <dbReference type="NCBI Taxonomy" id="7227"/>
    <lineage>
        <taxon>Eukaryota</taxon>
        <taxon>Metazoa</taxon>
        <taxon>Ecdysozoa</taxon>
        <taxon>Arthropoda</taxon>
        <taxon>Hexapoda</taxon>
        <taxon>Insecta</taxon>
        <taxon>Pterygota</taxon>
        <taxon>Neoptera</taxon>
        <taxon>Endopterygota</taxon>
        <taxon>Diptera</taxon>
        <taxon>Brachycera</taxon>
        <taxon>Muscomorpha</taxon>
        <taxon>Ephydroidea</taxon>
        <taxon>Drosophilidae</taxon>
        <taxon>Drosophila</taxon>
        <taxon>Sophophora</taxon>
    </lineage>
</organism>
<name>B9EQX5_DROME</name>
<feature type="non-terminal residue" evidence="1">
    <location>
        <position position="1"/>
    </location>
</feature>
<dbReference type="AlphaFoldDB" id="B9EQX5"/>
<accession>B9EQX5</accession>
<dbReference type="EMBL" id="BT058050">
    <property type="protein sequence ID" value="ACM78492.1"/>
    <property type="molecule type" value="mRNA"/>
</dbReference>
<proteinExistence type="evidence at transcript level"/>